<dbReference type="EnsemblMetazoa" id="Aqu2.1.30235_001">
    <property type="protein sequence ID" value="Aqu2.1.30235_001"/>
    <property type="gene ID" value="Aqu2.1.30235"/>
</dbReference>
<dbReference type="InParanoid" id="A0A1X7UQG9"/>
<sequence>HTTVKMKIGKSEKLFNQQRLQNITLHISFRI</sequence>
<accession>A0A1X7UQG9</accession>
<reference evidence="1" key="1">
    <citation type="submission" date="2017-05" db="UniProtKB">
        <authorList>
            <consortium name="EnsemblMetazoa"/>
        </authorList>
    </citation>
    <scope>IDENTIFICATION</scope>
</reference>
<dbReference type="AlphaFoldDB" id="A0A1X7UQG9"/>
<name>A0A1X7UQG9_AMPQE</name>
<protein>
    <submittedName>
        <fullName evidence="1">Uncharacterized protein</fullName>
    </submittedName>
</protein>
<evidence type="ECO:0000313" key="1">
    <source>
        <dbReference type="EnsemblMetazoa" id="Aqu2.1.30235_001"/>
    </source>
</evidence>
<organism evidence="1">
    <name type="scientific">Amphimedon queenslandica</name>
    <name type="common">Sponge</name>
    <dbReference type="NCBI Taxonomy" id="400682"/>
    <lineage>
        <taxon>Eukaryota</taxon>
        <taxon>Metazoa</taxon>
        <taxon>Porifera</taxon>
        <taxon>Demospongiae</taxon>
        <taxon>Heteroscleromorpha</taxon>
        <taxon>Haplosclerida</taxon>
        <taxon>Niphatidae</taxon>
        <taxon>Amphimedon</taxon>
    </lineage>
</organism>
<proteinExistence type="predicted"/>